<dbReference type="HOGENOM" id="CLU_099768_0_0_0"/>
<accession>S7KKV4</accession>
<protein>
    <submittedName>
        <fullName evidence="1">Uncharacterized protein</fullName>
    </submittedName>
</protein>
<reference evidence="1 2" key="1">
    <citation type="submission" date="2013-04" db="EMBL/GenBank/DDBJ databases">
        <title>Genome sequence of Chlamydia psittaci 10-1398/11.</title>
        <authorList>
            <person name="Huot-Creasy H."/>
            <person name="McCracken C.L."/>
            <person name="Humphries M."/>
            <person name="Sachse K."/>
            <person name="Laroucau K."/>
            <person name="Bavoil P."/>
            <person name="Myers G.S."/>
        </authorList>
    </citation>
    <scope>NUCLEOTIDE SEQUENCE [LARGE SCALE GENOMIC DNA]</scope>
    <source>
        <strain evidence="1 2">10_1398_11</strain>
    </source>
</reference>
<dbReference type="AlphaFoldDB" id="S7KKV4"/>
<name>S7KKV4_9CHLA</name>
<dbReference type="EMBL" id="ATNB01000114">
    <property type="protein sequence ID" value="EPP35080.1"/>
    <property type="molecule type" value="Genomic_DNA"/>
</dbReference>
<proteinExistence type="predicted"/>
<organism evidence="1 2">
    <name type="scientific">Chlamydia ibidis</name>
    <dbReference type="NCBI Taxonomy" id="1405396"/>
    <lineage>
        <taxon>Bacteria</taxon>
        <taxon>Pseudomonadati</taxon>
        <taxon>Chlamydiota</taxon>
        <taxon>Chlamydiia</taxon>
        <taxon>Chlamydiales</taxon>
        <taxon>Chlamydiaceae</taxon>
        <taxon>Chlamydia/Chlamydophila group</taxon>
        <taxon>Chlamydia</taxon>
    </lineage>
</organism>
<evidence type="ECO:0000313" key="1">
    <source>
        <dbReference type="EMBL" id="EPP35080.1"/>
    </source>
</evidence>
<gene>
    <name evidence="1" type="ORF">CP10139811_0301</name>
</gene>
<comment type="caution">
    <text evidence="1">The sequence shown here is derived from an EMBL/GenBank/DDBJ whole genome shotgun (WGS) entry which is preliminary data.</text>
</comment>
<evidence type="ECO:0000313" key="2">
    <source>
        <dbReference type="Proteomes" id="UP000016200"/>
    </source>
</evidence>
<dbReference type="PATRIC" id="fig|1238237.3.peg.464"/>
<dbReference type="eggNOG" id="COG1040">
    <property type="taxonomic scope" value="Bacteria"/>
</dbReference>
<sequence>MTGIYLFHTISKWSLQIVSALQMRERLKLLHVEQRNKLIRILRIKTAFLHKFLLFFLELIFPIVCYGCACPGKILCSSCLRVIQKISRKGRCLHCFQYLEIGGLSCCAKCNSTCSRYVLVFYLSSNVVLSLYEKAEQGKKEAILFFCKSIQQEFVWEEIHPRKIFYIAGEIVKDIVIELGKRIGIPVQRMRLSKQGVSCLQKEKKPICIISTHCPPRSWLDMIEYYAKSKVWIISLFLNPDLE</sequence>
<dbReference type="Proteomes" id="UP000016200">
    <property type="component" value="Unassembled WGS sequence"/>
</dbReference>